<evidence type="ECO:0000313" key="2">
    <source>
        <dbReference type="Proteomes" id="UP000026915"/>
    </source>
</evidence>
<organism evidence="1 2">
    <name type="scientific">Theobroma cacao</name>
    <name type="common">Cacao</name>
    <name type="synonym">Cocoa</name>
    <dbReference type="NCBI Taxonomy" id="3641"/>
    <lineage>
        <taxon>Eukaryota</taxon>
        <taxon>Viridiplantae</taxon>
        <taxon>Streptophyta</taxon>
        <taxon>Embryophyta</taxon>
        <taxon>Tracheophyta</taxon>
        <taxon>Spermatophyta</taxon>
        <taxon>Magnoliopsida</taxon>
        <taxon>eudicotyledons</taxon>
        <taxon>Gunneridae</taxon>
        <taxon>Pentapetalae</taxon>
        <taxon>rosids</taxon>
        <taxon>malvids</taxon>
        <taxon>Malvales</taxon>
        <taxon>Malvaceae</taxon>
        <taxon>Byttnerioideae</taxon>
        <taxon>Theobroma</taxon>
    </lineage>
</organism>
<dbReference type="EMBL" id="CM001880">
    <property type="protein sequence ID" value="EOX99991.1"/>
    <property type="molecule type" value="Genomic_DNA"/>
</dbReference>
<dbReference type="InParanoid" id="A0A061E6K0"/>
<reference evidence="1 2" key="1">
    <citation type="journal article" date="2013" name="Genome Biol.">
        <title>The genome sequence of the most widely cultivated cacao type and its use to identify candidate genes regulating pod color.</title>
        <authorList>
            <person name="Motamayor J.C."/>
            <person name="Mockaitis K."/>
            <person name="Schmutz J."/>
            <person name="Haiminen N."/>
            <person name="Iii D.L."/>
            <person name="Cornejo O."/>
            <person name="Findley S.D."/>
            <person name="Zheng P."/>
            <person name="Utro F."/>
            <person name="Royaert S."/>
            <person name="Saski C."/>
            <person name="Jenkins J."/>
            <person name="Podicheti R."/>
            <person name="Zhao M."/>
            <person name="Scheffler B.E."/>
            <person name="Stack J.C."/>
            <person name="Feltus F.A."/>
            <person name="Mustiga G.M."/>
            <person name="Amores F."/>
            <person name="Phillips W."/>
            <person name="Marelli J.P."/>
            <person name="May G.D."/>
            <person name="Shapiro H."/>
            <person name="Ma J."/>
            <person name="Bustamante C.D."/>
            <person name="Schnell R.J."/>
            <person name="Main D."/>
            <person name="Gilbert D."/>
            <person name="Parida L."/>
            <person name="Kuhn D.N."/>
        </authorList>
    </citation>
    <scope>NUCLEOTIDE SEQUENCE [LARGE SCALE GENOMIC DNA]</scope>
    <source>
        <strain evidence="2">cv. Matina 1-6</strain>
    </source>
</reference>
<dbReference type="Gramene" id="EOX99991">
    <property type="protein sequence ID" value="EOX99991"/>
    <property type="gene ID" value="TCM_009198"/>
</dbReference>
<dbReference type="Proteomes" id="UP000026915">
    <property type="component" value="Chromosome 2"/>
</dbReference>
<protein>
    <submittedName>
        <fullName evidence="1">Uncharacterized protein</fullName>
    </submittedName>
</protein>
<keyword evidence="2" id="KW-1185">Reference proteome</keyword>
<name>A0A061E6K0_THECC</name>
<accession>A0A061E6K0</accession>
<dbReference type="HOGENOM" id="CLU_2692752_0_0_1"/>
<proteinExistence type="predicted"/>
<dbReference type="AlphaFoldDB" id="A0A061E6K0"/>
<gene>
    <name evidence="1" type="ORF">TCM_009198</name>
</gene>
<evidence type="ECO:0000313" key="1">
    <source>
        <dbReference type="EMBL" id="EOX99991.1"/>
    </source>
</evidence>
<sequence>MAVSTMLADIGESSGRNRVIIWWPSHAYIYHRLWSPPCLTTSRKPKDSLARAHSCTRVTLNRSDSQPTLESLSF</sequence>